<dbReference type="RefSeq" id="XP_038852491.1">
    <property type="nucleotide sequence ID" value="XM_038996563.1"/>
</dbReference>
<keyword evidence="4" id="KW-0677">Repeat</keyword>
<dbReference type="InterPro" id="IPR013087">
    <property type="entry name" value="Znf_C2H2_type"/>
</dbReference>
<keyword evidence="3" id="KW-0479">Metal-binding</keyword>
<evidence type="ECO:0000256" key="6">
    <source>
        <dbReference type="ARBA" id="ARBA00022833"/>
    </source>
</evidence>
<keyword evidence="9" id="KW-0804">Transcription</keyword>
<keyword evidence="13" id="KW-1185">Reference proteome</keyword>
<dbReference type="GO" id="GO:0003677">
    <property type="term" value="F:DNA binding"/>
    <property type="evidence" value="ECO:0007669"/>
    <property type="project" value="UniProtKB-KW"/>
</dbReference>
<dbReference type="FunFam" id="3.30.160.60:FF:000193">
    <property type="entry name" value="Zinc finger protein 300"/>
    <property type="match status" value="1"/>
</dbReference>
<feature type="domain" description="C2H2-type" evidence="12">
    <location>
        <begin position="586"/>
        <end position="609"/>
    </location>
</feature>
<evidence type="ECO:0000256" key="11">
    <source>
        <dbReference type="PROSITE-ProRule" id="PRU00042"/>
    </source>
</evidence>
<dbReference type="FunFam" id="3.30.160.60:FF:000202">
    <property type="entry name" value="Zinc finger protein 574"/>
    <property type="match status" value="1"/>
</dbReference>
<dbReference type="FunFam" id="3.30.160.60:FF:000446">
    <property type="entry name" value="Zinc finger protein"/>
    <property type="match status" value="1"/>
</dbReference>
<organism evidence="13 14">
    <name type="scientific">Salvelinus namaycush</name>
    <name type="common">Lake trout</name>
    <name type="synonym">Salmo namaycush</name>
    <dbReference type="NCBI Taxonomy" id="8040"/>
    <lineage>
        <taxon>Eukaryota</taxon>
        <taxon>Metazoa</taxon>
        <taxon>Chordata</taxon>
        <taxon>Craniata</taxon>
        <taxon>Vertebrata</taxon>
        <taxon>Euteleostomi</taxon>
        <taxon>Actinopterygii</taxon>
        <taxon>Neopterygii</taxon>
        <taxon>Teleostei</taxon>
        <taxon>Protacanthopterygii</taxon>
        <taxon>Salmoniformes</taxon>
        <taxon>Salmonidae</taxon>
        <taxon>Salmoninae</taxon>
        <taxon>Salvelinus</taxon>
    </lineage>
</organism>
<keyword evidence="7" id="KW-0805">Transcription regulation</keyword>
<evidence type="ECO:0000313" key="14">
    <source>
        <dbReference type="RefSeq" id="XP_038852491.1"/>
    </source>
</evidence>
<reference evidence="14" key="1">
    <citation type="submission" date="2025-08" db="UniProtKB">
        <authorList>
            <consortium name="RefSeq"/>
        </authorList>
    </citation>
    <scope>IDENTIFICATION</scope>
    <source>
        <tissue evidence="14">White muscle</tissue>
    </source>
</reference>
<feature type="domain" description="C2H2-type" evidence="12">
    <location>
        <begin position="558"/>
        <end position="585"/>
    </location>
</feature>
<dbReference type="InterPro" id="IPR050758">
    <property type="entry name" value="Znf_C2H2-type"/>
</dbReference>
<dbReference type="PROSITE" id="PS50157">
    <property type="entry name" value="ZINC_FINGER_C2H2_2"/>
    <property type="match status" value="7"/>
</dbReference>
<feature type="domain" description="C2H2-type" evidence="12">
    <location>
        <begin position="474"/>
        <end position="501"/>
    </location>
</feature>
<dbReference type="GO" id="GO:0005634">
    <property type="term" value="C:nucleus"/>
    <property type="evidence" value="ECO:0007669"/>
    <property type="project" value="UniProtKB-SubCell"/>
</dbReference>
<dbReference type="SUPFAM" id="SSF57667">
    <property type="entry name" value="beta-beta-alpha zinc fingers"/>
    <property type="match status" value="5"/>
</dbReference>
<evidence type="ECO:0000256" key="1">
    <source>
        <dbReference type="ARBA" id="ARBA00004123"/>
    </source>
</evidence>
<dbReference type="PANTHER" id="PTHR23234:SF10">
    <property type="entry name" value="RIKEN CDNA 6720489N17 GENE-RELATED"/>
    <property type="match status" value="1"/>
</dbReference>
<evidence type="ECO:0000256" key="7">
    <source>
        <dbReference type="ARBA" id="ARBA00023015"/>
    </source>
</evidence>
<dbReference type="Pfam" id="PF14973">
    <property type="entry name" value="TINF2_N"/>
    <property type="match status" value="1"/>
</dbReference>
<evidence type="ECO:0000256" key="9">
    <source>
        <dbReference type="ARBA" id="ARBA00023163"/>
    </source>
</evidence>
<dbReference type="Pfam" id="PF00096">
    <property type="entry name" value="zf-C2H2"/>
    <property type="match status" value="5"/>
</dbReference>
<dbReference type="GO" id="GO:0008270">
    <property type="term" value="F:zinc ion binding"/>
    <property type="evidence" value="ECO:0007669"/>
    <property type="project" value="UniProtKB-KW"/>
</dbReference>
<dbReference type="InterPro" id="IPR036236">
    <property type="entry name" value="Znf_C2H2_sf"/>
</dbReference>
<gene>
    <name evidence="14" type="primary">LOC120049994</name>
</gene>
<proteinExistence type="inferred from homology"/>
<protein>
    <submittedName>
        <fullName evidence="14">Zinc finger protein 239-like</fullName>
    </submittedName>
</protein>
<dbReference type="FunFam" id="3.30.160.60:FF:001506">
    <property type="entry name" value="Zinc finger protein"/>
    <property type="match status" value="1"/>
</dbReference>
<dbReference type="PANTHER" id="PTHR23234">
    <property type="entry name" value="ZNF44 PROTEIN"/>
    <property type="match status" value="1"/>
</dbReference>
<evidence type="ECO:0000256" key="2">
    <source>
        <dbReference type="ARBA" id="ARBA00006991"/>
    </source>
</evidence>
<evidence type="ECO:0000313" key="13">
    <source>
        <dbReference type="Proteomes" id="UP000808372"/>
    </source>
</evidence>
<evidence type="ECO:0000259" key="12">
    <source>
        <dbReference type="PROSITE" id="PS50157"/>
    </source>
</evidence>
<comment type="subcellular location">
    <subcellularLocation>
        <location evidence="1">Nucleus</location>
    </subcellularLocation>
</comment>
<comment type="similarity">
    <text evidence="2">Belongs to the krueppel C2H2-type zinc-finger protein family.</text>
</comment>
<dbReference type="FunFam" id="3.30.160.60:FF:000100">
    <property type="entry name" value="Zinc finger 45-like"/>
    <property type="match status" value="1"/>
</dbReference>
<dbReference type="KEGG" id="snh:120049994"/>
<feature type="domain" description="C2H2-type" evidence="12">
    <location>
        <begin position="530"/>
        <end position="557"/>
    </location>
</feature>
<keyword evidence="8" id="KW-0238">DNA-binding</keyword>
<dbReference type="AlphaFoldDB" id="A0A8U0QXQ4"/>
<name>A0A8U0QXQ4_SALNM</name>
<evidence type="ECO:0000256" key="4">
    <source>
        <dbReference type="ARBA" id="ARBA00022737"/>
    </source>
</evidence>
<feature type="domain" description="C2H2-type" evidence="12">
    <location>
        <begin position="446"/>
        <end position="473"/>
    </location>
</feature>
<evidence type="ECO:0000256" key="8">
    <source>
        <dbReference type="ARBA" id="ARBA00023125"/>
    </source>
</evidence>
<sequence length="630" mass="71926">MDNIMDPASEQDLPLFSLRLLVPPLRLMSAFMWQVTQQRNVMQYGKLEEFVTLVTEMVPELLSSRQRTQLILGLRAKLVLELCRSKDTADLLTIQAHLDIIHTLTEKSLHKESHGDELEAADSNFVELVQTLLEDPSDREHFFQEVFPVHYGPRYDTALQTLVWEFLSRLEELLPVPDLTQTTAWLGAAPSVLEECGQSVFDPEQLKTVLQHHQHHGNLNNSHVSNYTTDTILSTLSLPPIIRVVINYEPDNSDNVRPYSDDDEDHNEILDEGTDRCLEDLGLSTSEEQEGLSPAETSVLVTPVPCDELNLDHSLNIMVNADEPSQVLTCTLPPFSHSEMANLCKDIKTDQVEKDRKQVDKKEEVVKKGNKKNVIKQVDKKKEGFPALQNRTHICECGKGFKKPSLLTLHMGVHTMPHHCDQCPKRYATPGALKKHQLLHTEERPFACEHCDRRYRSAYDLKVHVRSHSGERRHVCTICEKRFAHPSTLVRHTRMHAGEKNYLCSICGKAFLSSGEVRLHTRTHTGENSHTCKHCGKGFKASCHLMVHLRSHTGERPYTCTQCPKSFTTSDSLRTHIYTHTGEKPHRCSECGKTFTQRCNMVNHMRRIHRLRFSKSSPTERNTESLVKML</sequence>
<evidence type="ECO:0000256" key="10">
    <source>
        <dbReference type="ARBA" id="ARBA00023242"/>
    </source>
</evidence>
<evidence type="ECO:0000256" key="3">
    <source>
        <dbReference type="ARBA" id="ARBA00022723"/>
    </source>
</evidence>
<dbReference type="GeneID" id="120049994"/>
<dbReference type="PROSITE" id="PS00028">
    <property type="entry name" value="ZINC_FINGER_C2H2_1"/>
    <property type="match status" value="7"/>
</dbReference>
<keyword evidence="10" id="KW-0539">Nucleus</keyword>
<dbReference type="CDD" id="cd11657">
    <property type="entry name" value="TIN2_N"/>
    <property type="match status" value="1"/>
</dbReference>
<evidence type="ECO:0000256" key="5">
    <source>
        <dbReference type="ARBA" id="ARBA00022771"/>
    </source>
</evidence>
<dbReference type="SMART" id="SM00355">
    <property type="entry name" value="ZnF_C2H2"/>
    <property type="match status" value="8"/>
</dbReference>
<feature type="domain" description="C2H2-type" evidence="12">
    <location>
        <begin position="502"/>
        <end position="529"/>
    </location>
</feature>
<feature type="domain" description="C2H2-type" evidence="12">
    <location>
        <begin position="418"/>
        <end position="445"/>
    </location>
</feature>
<keyword evidence="6" id="KW-0862">Zinc</keyword>
<dbReference type="InterPro" id="IPR029400">
    <property type="entry name" value="TINF2_N"/>
</dbReference>
<dbReference type="Gene3D" id="3.30.160.60">
    <property type="entry name" value="Classic Zinc Finger"/>
    <property type="match status" value="7"/>
</dbReference>
<dbReference type="FunFam" id="3.30.160.60:FF:000065">
    <property type="entry name" value="B-cell CLL/lymphoma 6, member B"/>
    <property type="match status" value="1"/>
</dbReference>
<dbReference type="Proteomes" id="UP000808372">
    <property type="component" value="Chromosome 6"/>
</dbReference>
<keyword evidence="5 11" id="KW-0863">Zinc-finger</keyword>
<accession>A0A8U0QXQ4</accession>
<dbReference type="GO" id="GO:0032502">
    <property type="term" value="P:developmental process"/>
    <property type="evidence" value="ECO:0007669"/>
    <property type="project" value="UniProtKB-ARBA"/>
</dbReference>